<evidence type="ECO:0000313" key="3">
    <source>
        <dbReference type="EMBL" id="CAH8381666.1"/>
    </source>
</evidence>
<evidence type="ECO:0000313" key="4">
    <source>
        <dbReference type="Proteomes" id="UP001642260"/>
    </source>
</evidence>
<dbReference type="EMBL" id="CAKOAT010519598">
    <property type="protein sequence ID" value="CAH8381666.1"/>
    <property type="molecule type" value="Genomic_DNA"/>
</dbReference>
<organism evidence="3 4">
    <name type="scientific">Eruca vesicaria subsp. sativa</name>
    <name type="common">Garden rocket</name>
    <name type="synonym">Eruca sativa</name>
    <dbReference type="NCBI Taxonomy" id="29727"/>
    <lineage>
        <taxon>Eukaryota</taxon>
        <taxon>Viridiplantae</taxon>
        <taxon>Streptophyta</taxon>
        <taxon>Embryophyta</taxon>
        <taxon>Tracheophyta</taxon>
        <taxon>Spermatophyta</taxon>
        <taxon>Magnoliopsida</taxon>
        <taxon>eudicotyledons</taxon>
        <taxon>Gunneridae</taxon>
        <taxon>Pentapetalae</taxon>
        <taxon>rosids</taxon>
        <taxon>malvids</taxon>
        <taxon>Brassicales</taxon>
        <taxon>Brassicaceae</taxon>
        <taxon>Brassiceae</taxon>
        <taxon>Eruca</taxon>
    </lineage>
</organism>
<proteinExistence type="predicted"/>
<reference evidence="3 4" key="1">
    <citation type="submission" date="2022-03" db="EMBL/GenBank/DDBJ databases">
        <authorList>
            <person name="Macdonald S."/>
            <person name="Ahmed S."/>
            <person name="Newling K."/>
        </authorList>
    </citation>
    <scope>NUCLEOTIDE SEQUENCE [LARGE SCALE GENOMIC DNA]</scope>
</reference>
<dbReference type="AlphaFoldDB" id="A0ABC8LDQ7"/>
<sequence>MALMKKSLFSLLLSSPLLIICLITLLTDPVSVSARRVGRSLVQEEVTKISQYNKLEETEIPGEPEEPEIPEEPEEPEDPDEPEEPEIPEKPEVPELPEEPEEPPKESEEGSFEFPSWIPSFPFPGANDGFPKTEKTKPTATTSVSEEASSSSSKKP</sequence>
<comment type="caution">
    <text evidence="3">The sequence shown here is derived from an EMBL/GenBank/DDBJ whole genome shotgun (WGS) entry which is preliminary data.</text>
</comment>
<evidence type="ECO:0000256" key="1">
    <source>
        <dbReference type="SAM" id="MobiDB-lite"/>
    </source>
</evidence>
<keyword evidence="2" id="KW-0732">Signal</keyword>
<keyword evidence="4" id="KW-1185">Reference proteome</keyword>
<accession>A0ABC8LDQ7</accession>
<feature type="chain" id="PRO_5044806896" evidence="2">
    <location>
        <begin position="35"/>
        <end position="156"/>
    </location>
</feature>
<feature type="region of interest" description="Disordered" evidence="1">
    <location>
        <begin position="52"/>
        <end position="156"/>
    </location>
</feature>
<dbReference type="Proteomes" id="UP001642260">
    <property type="component" value="Unassembled WGS sequence"/>
</dbReference>
<feature type="signal peptide" evidence="2">
    <location>
        <begin position="1"/>
        <end position="34"/>
    </location>
</feature>
<feature type="compositionally biased region" description="Acidic residues" evidence="1">
    <location>
        <begin position="58"/>
        <end position="86"/>
    </location>
</feature>
<protein>
    <submittedName>
        <fullName evidence="3">Uncharacterized protein</fullName>
    </submittedName>
</protein>
<feature type="compositionally biased region" description="Low complexity" evidence="1">
    <location>
        <begin position="138"/>
        <end position="156"/>
    </location>
</feature>
<evidence type="ECO:0000256" key="2">
    <source>
        <dbReference type="SAM" id="SignalP"/>
    </source>
</evidence>
<name>A0ABC8LDQ7_ERUVS</name>
<gene>
    <name evidence="3" type="ORF">ERUC_LOCUS34149</name>
</gene>